<evidence type="ECO:0000256" key="2">
    <source>
        <dbReference type="ARBA" id="ARBA00005916"/>
    </source>
</evidence>
<dbReference type="InterPro" id="IPR036291">
    <property type="entry name" value="NAD(P)-bd_dom_sf"/>
</dbReference>
<dbReference type="AlphaFoldDB" id="A0A4S3K968"/>
<comment type="catalytic activity">
    <reaction evidence="7 9 14">
        <text>(S)-4-amino-5-oxopentanoate + tRNA(Glu) + NADP(+) = L-glutamyl-tRNA(Glu) + NADPH + H(+)</text>
        <dbReference type="Rhea" id="RHEA:12344"/>
        <dbReference type="Rhea" id="RHEA-COMP:9663"/>
        <dbReference type="Rhea" id="RHEA-COMP:9680"/>
        <dbReference type="ChEBI" id="CHEBI:15378"/>
        <dbReference type="ChEBI" id="CHEBI:57501"/>
        <dbReference type="ChEBI" id="CHEBI:57783"/>
        <dbReference type="ChEBI" id="CHEBI:58349"/>
        <dbReference type="ChEBI" id="CHEBI:78442"/>
        <dbReference type="ChEBI" id="CHEBI:78520"/>
        <dbReference type="EC" id="1.2.1.70"/>
    </reaction>
</comment>
<dbReference type="RefSeq" id="WP_133883732.1">
    <property type="nucleotide sequence ID" value="NZ_MWIN01000003.1"/>
</dbReference>
<dbReference type="SUPFAM" id="SSF69075">
    <property type="entry name" value="Glutamyl tRNA-reductase dimerization domain"/>
    <property type="match status" value="1"/>
</dbReference>
<dbReference type="EC" id="1.2.1.70" evidence="3 9"/>
<organism evidence="18 19">
    <name type="scientific">Panacagrimonas perspica</name>
    <dbReference type="NCBI Taxonomy" id="381431"/>
    <lineage>
        <taxon>Bacteria</taxon>
        <taxon>Pseudomonadati</taxon>
        <taxon>Pseudomonadota</taxon>
        <taxon>Gammaproteobacteria</taxon>
        <taxon>Nevskiales</taxon>
        <taxon>Nevskiaceae</taxon>
        <taxon>Panacagrimonas</taxon>
    </lineage>
</organism>
<evidence type="ECO:0000256" key="5">
    <source>
        <dbReference type="ARBA" id="ARBA00023002"/>
    </source>
</evidence>
<evidence type="ECO:0000256" key="8">
    <source>
        <dbReference type="ARBA" id="ARBA00068659"/>
    </source>
</evidence>
<dbReference type="PANTHER" id="PTHR43013:SF1">
    <property type="entry name" value="GLUTAMYL-TRNA REDUCTASE"/>
    <property type="match status" value="1"/>
</dbReference>
<feature type="binding site" evidence="9 12">
    <location>
        <begin position="187"/>
        <end position="192"/>
    </location>
    <ligand>
        <name>NADP(+)</name>
        <dbReference type="ChEBI" id="CHEBI:58349"/>
    </ligand>
</feature>
<proteinExistence type="inferred from homology"/>
<evidence type="ECO:0000256" key="11">
    <source>
        <dbReference type="PIRSR" id="PIRSR000445-2"/>
    </source>
</evidence>
<feature type="binding site" evidence="9 11">
    <location>
        <begin position="49"/>
        <end position="52"/>
    </location>
    <ligand>
        <name>substrate</name>
    </ligand>
</feature>
<dbReference type="SUPFAM" id="SSF69742">
    <property type="entry name" value="Glutamyl tRNA-reductase catalytic, N-terminal domain"/>
    <property type="match status" value="1"/>
</dbReference>
<protein>
    <recommendedName>
        <fullName evidence="8 9">Glutamyl-tRNA reductase</fullName>
        <shortName evidence="9">GluTR</shortName>
        <ecNumber evidence="3 9">1.2.1.70</ecNumber>
    </recommendedName>
</protein>
<comment type="miscellaneous">
    <text evidence="9">During catalysis, the active site Cys acts as a nucleophile attacking the alpha-carbonyl group of tRNA-bound glutamate with the formation of a thioester intermediate between enzyme and glutamate, and the concomitant release of tRNA(Glu). The thioester intermediate is finally reduced by direct hydride transfer from NADPH, to form the product GSA.</text>
</comment>
<feature type="binding site" evidence="9 11">
    <location>
        <position position="118"/>
    </location>
    <ligand>
        <name>substrate</name>
    </ligand>
</feature>
<evidence type="ECO:0000256" key="3">
    <source>
        <dbReference type="ARBA" id="ARBA00012970"/>
    </source>
</evidence>
<feature type="binding site" evidence="9 11">
    <location>
        <position position="107"/>
    </location>
    <ligand>
        <name>substrate</name>
    </ligand>
</feature>
<reference evidence="18 19" key="1">
    <citation type="submission" date="2019-03" db="EMBL/GenBank/DDBJ databases">
        <title>Genomic Encyclopedia of Type Strains, Phase IV (KMG-IV): sequencing the most valuable type-strain genomes for metagenomic binning, comparative biology and taxonomic classification.</title>
        <authorList>
            <person name="Goeker M."/>
        </authorList>
    </citation>
    <scope>NUCLEOTIDE SEQUENCE [LARGE SCALE GENOMIC DNA]</scope>
    <source>
        <strain evidence="18 19">DSM 26377</strain>
    </source>
</reference>
<feature type="domain" description="Quinate/shikimate 5-dehydrogenase/glutamyl-tRNA reductase" evidence="16">
    <location>
        <begin position="170"/>
        <end position="304"/>
    </location>
</feature>
<dbReference type="InterPro" id="IPR000343">
    <property type="entry name" value="4pyrrol_synth_GluRdtase"/>
</dbReference>
<accession>A0A4S3K968</accession>
<evidence type="ECO:0000256" key="10">
    <source>
        <dbReference type="PIRSR" id="PIRSR000445-1"/>
    </source>
</evidence>
<feature type="active site" description="Nucleophile" evidence="9 10">
    <location>
        <position position="50"/>
    </location>
</feature>
<dbReference type="InterPro" id="IPR006151">
    <property type="entry name" value="Shikm_DH/Glu-tRNA_Rdtase"/>
</dbReference>
<evidence type="ECO:0000256" key="9">
    <source>
        <dbReference type="HAMAP-Rule" id="MF_00087"/>
    </source>
</evidence>
<keyword evidence="4 9" id="KW-0521">NADP</keyword>
<evidence type="ECO:0000313" key="19">
    <source>
        <dbReference type="Proteomes" id="UP000295341"/>
    </source>
</evidence>
<dbReference type="InterPro" id="IPR036453">
    <property type="entry name" value="GluRdtase_dimer_dom_sf"/>
</dbReference>
<dbReference type="PANTHER" id="PTHR43013">
    <property type="entry name" value="GLUTAMYL-TRNA REDUCTASE"/>
    <property type="match status" value="1"/>
</dbReference>
<evidence type="ECO:0000313" key="18">
    <source>
        <dbReference type="EMBL" id="TDU24319.1"/>
    </source>
</evidence>
<evidence type="ECO:0000256" key="1">
    <source>
        <dbReference type="ARBA" id="ARBA00005059"/>
    </source>
</evidence>
<evidence type="ECO:0000256" key="14">
    <source>
        <dbReference type="RuleBase" id="RU000584"/>
    </source>
</evidence>
<feature type="site" description="Important for activity" evidence="9 13">
    <location>
        <position position="97"/>
    </location>
</feature>
<dbReference type="OrthoDB" id="110209at2"/>
<dbReference type="Proteomes" id="UP000295341">
    <property type="component" value="Unassembled WGS sequence"/>
</dbReference>
<evidence type="ECO:0000256" key="7">
    <source>
        <dbReference type="ARBA" id="ARBA00047464"/>
    </source>
</evidence>
<evidence type="ECO:0000259" key="16">
    <source>
        <dbReference type="Pfam" id="PF01488"/>
    </source>
</evidence>
<evidence type="ECO:0000259" key="17">
    <source>
        <dbReference type="Pfam" id="PF05201"/>
    </source>
</evidence>
<dbReference type="Gene3D" id="3.30.460.30">
    <property type="entry name" value="Glutamyl-tRNA reductase, N-terminal domain"/>
    <property type="match status" value="1"/>
</dbReference>
<comment type="pathway">
    <text evidence="1 9 14">Porphyrin-containing compound metabolism; protoporphyrin-IX biosynthesis; 5-aminolevulinate from L-glutamyl-tRNA(Glu): step 1/2.</text>
</comment>
<dbReference type="FunFam" id="3.40.50.720:FF:000031">
    <property type="entry name" value="Glutamyl-tRNA reductase"/>
    <property type="match status" value="1"/>
</dbReference>
<dbReference type="Gene3D" id="3.40.50.720">
    <property type="entry name" value="NAD(P)-binding Rossmann-like Domain"/>
    <property type="match status" value="1"/>
</dbReference>
<dbReference type="HAMAP" id="MF_00087">
    <property type="entry name" value="Glu_tRNA_reductase"/>
    <property type="match status" value="1"/>
</dbReference>
<name>A0A4S3K968_9GAMM</name>
<evidence type="ECO:0000259" key="15">
    <source>
        <dbReference type="Pfam" id="PF00745"/>
    </source>
</evidence>
<dbReference type="Pfam" id="PF01488">
    <property type="entry name" value="Shikimate_DH"/>
    <property type="match status" value="1"/>
</dbReference>
<dbReference type="UniPathway" id="UPA00251">
    <property type="reaction ID" value="UER00316"/>
</dbReference>
<feature type="binding site" evidence="9 11">
    <location>
        <begin position="112"/>
        <end position="114"/>
    </location>
    <ligand>
        <name>substrate</name>
    </ligand>
</feature>
<dbReference type="SUPFAM" id="SSF51735">
    <property type="entry name" value="NAD(P)-binding Rossmann-fold domains"/>
    <property type="match status" value="1"/>
</dbReference>
<keyword evidence="5 9" id="KW-0560">Oxidoreductase</keyword>
<dbReference type="CDD" id="cd05213">
    <property type="entry name" value="NAD_bind_Glutamyl_tRNA_reduct"/>
    <property type="match status" value="1"/>
</dbReference>
<feature type="domain" description="Tetrapyrrole biosynthesis glutamyl-tRNA reductase dimerisation" evidence="15">
    <location>
        <begin position="318"/>
        <end position="415"/>
    </location>
</feature>
<comment type="domain">
    <text evidence="9">Possesses an unusual extended V-shaped dimeric structure with each monomer consisting of three distinct domains arranged along a curved 'spinal' alpha-helix. The N-terminal catalytic domain specifically recognizes the glutamate moiety of the substrate. The second domain is the NADPH-binding domain, and the third C-terminal domain is responsible for dimerization.</text>
</comment>
<evidence type="ECO:0000256" key="4">
    <source>
        <dbReference type="ARBA" id="ARBA00022857"/>
    </source>
</evidence>
<dbReference type="InterPro" id="IPR015896">
    <property type="entry name" value="4pyrrol_synth_GluRdtase_dimer"/>
</dbReference>
<dbReference type="EMBL" id="SOBT01000012">
    <property type="protein sequence ID" value="TDU24319.1"/>
    <property type="molecule type" value="Genomic_DNA"/>
</dbReference>
<dbReference type="Pfam" id="PF05201">
    <property type="entry name" value="GlutR_N"/>
    <property type="match status" value="1"/>
</dbReference>
<evidence type="ECO:0000256" key="6">
    <source>
        <dbReference type="ARBA" id="ARBA00023244"/>
    </source>
</evidence>
<dbReference type="FunFam" id="3.30.460.30:FF:000001">
    <property type="entry name" value="Glutamyl-tRNA reductase"/>
    <property type="match status" value="1"/>
</dbReference>
<comment type="function">
    <text evidence="9">Catalyzes the NADPH-dependent reduction of glutamyl-tRNA(Glu) to glutamate 1-semialdehyde (GSA).</text>
</comment>
<comment type="similarity">
    <text evidence="2 9 14">Belongs to the glutamyl-tRNA reductase family.</text>
</comment>
<sequence>MAFITLGLSHHSAPVEARERLAFTDAELPAALSRLRAMTGVDEAAILSTCNRTEILVVSEPELAPVLIEWWRRELNAPAGLIEQFVYTHRDQGAVLHSLRVASGLDSMVVGEPQILGQMKGSFALATESRALGPVLSRLFQHAFAVAKVVRSQTQVGAHPVSVAYAAVQMARQIFSDLEQQTALLVGAGDTIQLIARHLRGQGIGRIVVANRSLERAERLAREVQGYAIALSDLNAYLGDADLVISSTAAREHVIGQAAMKLALKKRRRKPVFMIDLAVPRDLDPKIADLEDVYLYTLDDLRNVIAGNLQARAEAAKQAEVLVETYSQDFTRWLESRDAGHVIRRLREQARAHRDDVMAKARRKLASGASAEEVLGFVADTLSNKLLHAPSHRLRSADSVEQSMLVNAARKLFDLPDDEA</sequence>
<gene>
    <name evidence="9" type="primary">hemA</name>
    <name evidence="18" type="ORF">DFR24_4586</name>
</gene>
<dbReference type="NCBIfam" id="TIGR01035">
    <property type="entry name" value="hemA"/>
    <property type="match status" value="1"/>
</dbReference>
<comment type="subunit">
    <text evidence="9">Homodimer.</text>
</comment>
<keyword evidence="19" id="KW-1185">Reference proteome</keyword>
<keyword evidence="6 9" id="KW-0627">Porphyrin biosynthesis</keyword>
<dbReference type="GO" id="GO:0008883">
    <property type="term" value="F:glutamyl-tRNA reductase activity"/>
    <property type="evidence" value="ECO:0007669"/>
    <property type="project" value="UniProtKB-UniRule"/>
</dbReference>
<dbReference type="PIRSF" id="PIRSF000445">
    <property type="entry name" value="4pyrrol_synth_GluRdtase"/>
    <property type="match status" value="1"/>
</dbReference>
<evidence type="ECO:0000256" key="13">
    <source>
        <dbReference type="PIRSR" id="PIRSR000445-4"/>
    </source>
</evidence>
<feature type="domain" description="Glutamyl-tRNA reductase N-terminal" evidence="17">
    <location>
        <begin position="6"/>
        <end position="154"/>
    </location>
</feature>
<evidence type="ECO:0000256" key="12">
    <source>
        <dbReference type="PIRSR" id="PIRSR000445-3"/>
    </source>
</evidence>
<dbReference type="Pfam" id="PF00745">
    <property type="entry name" value="GlutR_dimer"/>
    <property type="match status" value="1"/>
</dbReference>
<dbReference type="GO" id="GO:0019353">
    <property type="term" value="P:protoporphyrinogen IX biosynthetic process from glutamate"/>
    <property type="evidence" value="ECO:0007669"/>
    <property type="project" value="TreeGrafter"/>
</dbReference>
<dbReference type="InterPro" id="IPR036343">
    <property type="entry name" value="GluRdtase_N_sf"/>
</dbReference>
<dbReference type="GO" id="GO:0050661">
    <property type="term" value="F:NADP binding"/>
    <property type="evidence" value="ECO:0007669"/>
    <property type="project" value="InterPro"/>
</dbReference>
<dbReference type="InterPro" id="IPR015895">
    <property type="entry name" value="4pyrrol_synth_GluRdtase_N"/>
</dbReference>
<comment type="caution">
    <text evidence="18">The sequence shown here is derived from an EMBL/GenBank/DDBJ whole genome shotgun (WGS) entry which is preliminary data.</text>
</comment>